<evidence type="ECO:0000256" key="7">
    <source>
        <dbReference type="ARBA" id="ARBA00022723"/>
    </source>
</evidence>
<dbReference type="AlphaFoldDB" id="A0AAV1JGZ5"/>
<evidence type="ECO:0000256" key="12">
    <source>
        <dbReference type="ARBA" id="ARBA00048418"/>
    </source>
</evidence>
<dbReference type="GO" id="GO:0003723">
    <property type="term" value="F:RNA binding"/>
    <property type="evidence" value="ECO:0007669"/>
    <property type="project" value="UniProtKB-KW"/>
</dbReference>
<feature type="chain" id="PRO_5043976429" description="Small RNA 2'-O-methyltransferase" evidence="13">
    <location>
        <begin position="19"/>
        <end position="541"/>
    </location>
</feature>
<evidence type="ECO:0000256" key="13">
    <source>
        <dbReference type="SAM" id="SignalP"/>
    </source>
</evidence>
<evidence type="ECO:0000256" key="11">
    <source>
        <dbReference type="ARBA" id="ARBA00035025"/>
    </source>
</evidence>
<evidence type="ECO:0000256" key="8">
    <source>
        <dbReference type="ARBA" id="ARBA00022842"/>
    </source>
</evidence>
<dbReference type="PANTHER" id="PTHR21404">
    <property type="entry name" value="HEN1"/>
    <property type="match status" value="1"/>
</dbReference>
<evidence type="ECO:0000256" key="6">
    <source>
        <dbReference type="ARBA" id="ARBA00022691"/>
    </source>
</evidence>
<keyword evidence="6" id="KW-0949">S-adenosyl-L-methionine</keyword>
<dbReference type="EC" id="2.1.1.386" evidence="11"/>
<dbReference type="EMBL" id="CAVLEF010000010">
    <property type="protein sequence ID" value="CAK1548182.1"/>
    <property type="molecule type" value="Genomic_DNA"/>
</dbReference>
<comment type="catalytic activity">
    <reaction evidence="12">
        <text>small RNA 3'-end nucleotide + S-adenosyl-L-methionine = small RNA 3'-end 2'-O-methylnucleotide + S-adenosyl-L-homocysteine + H(+)</text>
        <dbReference type="Rhea" id="RHEA:37887"/>
        <dbReference type="Rhea" id="RHEA-COMP:10415"/>
        <dbReference type="Rhea" id="RHEA-COMP:10416"/>
        <dbReference type="ChEBI" id="CHEBI:15378"/>
        <dbReference type="ChEBI" id="CHEBI:57856"/>
        <dbReference type="ChEBI" id="CHEBI:59789"/>
        <dbReference type="ChEBI" id="CHEBI:74896"/>
        <dbReference type="ChEBI" id="CHEBI:74898"/>
        <dbReference type="EC" id="2.1.1.386"/>
    </reaction>
</comment>
<proteinExistence type="inferred from homology"/>
<evidence type="ECO:0000313" key="14">
    <source>
        <dbReference type="EMBL" id="CAK1548182.1"/>
    </source>
</evidence>
<dbReference type="InterPro" id="IPR029063">
    <property type="entry name" value="SAM-dependent_MTases_sf"/>
</dbReference>
<dbReference type="GO" id="GO:0001510">
    <property type="term" value="P:RNA methylation"/>
    <property type="evidence" value="ECO:0007669"/>
    <property type="project" value="InterPro"/>
</dbReference>
<dbReference type="GO" id="GO:0030422">
    <property type="term" value="P:siRNA processing"/>
    <property type="evidence" value="ECO:0007669"/>
    <property type="project" value="TreeGrafter"/>
</dbReference>
<evidence type="ECO:0000256" key="3">
    <source>
        <dbReference type="ARBA" id="ARBA00021330"/>
    </source>
</evidence>
<protein>
    <recommendedName>
        <fullName evidence="3">Small RNA 2'-O-methyltransferase</fullName>
        <ecNumber evidence="11">2.1.1.386</ecNumber>
    </recommendedName>
</protein>
<keyword evidence="13" id="KW-0732">Signal</keyword>
<evidence type="ECO:0000256" key="9">
    <source>
        <dbReference type="ARBA" id="ARBA00022884"/>
    </source>
</evidence>
<evidence type="ECO:0000256" key="10">
    <source>
        <dbReference type="ARBA" id="ARBA00023158"/>
    </source>
</evidence>
<dbReference type="SUPFAM" id="SSF53335">
    <property type="entry name" value="S-adenosyl-L-methionine-dependent methyltransferases"/>
    <property type="match status" value="1"/>
</dbReference>
<evidence type="ECO:0000256" key="4">
    <source>
        <dbReference type="ARBA" id="ARBA00022603"/>
    </source>
</evidence>
<evidence type="ECO:0000313" key="15">
    <source>
        <dbReference type="Proteomes" id="UP001497472"/>
    </source>
</evidence>
<comment type="similarity">
    <text evidence="2">Belongs to the methyltransferase superfamily. HEN1 family.</text>
</comment>
<dbReference type="GO" id="GO:0090486">
    <property type="term" value="F:small RNA 2'-O-methyltransferase activity"/>
    <property type="evidence" value="ECO:0007669"/>
    <property type="project" value="UniProtKB-EC"/>
</dbReference>
<reference evidence="14 15" key="1">
    <citation type="submission" date="2023-11" db="EMBL/GenBank/DDBJ databases">
        <authorList>
            <person name="Okamura Y."/>
        </authorList>
    </citation>
    <scope>NUCLEOTIDE SEQUENCE [LARGE SCALE GENOMIC DNA]</scope>
</reference>
<keyword evidence="15" id="KW-1185">Reference proteome</keyword>
<dbReference type="GO" id="GO:0005634">
    <property type="term" value="C:nucleus"/>
    <property type="evidence" value="ECO:0007669"/>
    <property type="project" value="TreeGrafter"/>
</dbReference>
<evidence type="ECO:0000256" key="5">
    <source>
        <dbReference type="ARBA" id="ARBA00022679"/>
    </source>
</evidence>
<comment type="cofactor">
    <cofactor evidence="1">
        <name>Mg(2+)</name>
        <dbReference type="ChEBI" id="CHEBI:18420"/>
    </cofactor>
</comment>
<evidence type="ECO:0000256" key="2">
    <source>
        <dbReference type="ARBA" id="ARBA00009026"/>
    </source>
</evidence>
<keyword evidence="4" id="KW-0489">Methyltransferase</keyword>
<keyword evidence="7" id="KW-0479">Metal-binding</keyword>
<sequence>MIIALQTLIFFRETLVRALDAFLRPYYKNFSFTFTKQNDSDDEGSEDQVYAEYHEEKGVVFFPPVYVQRYAAVTDCLMDDVWYGKLEKVADFGYHDMSFIKYLKEVPGIQHIMGVDIETIPIQSSSDLLSSEDYMPKRENPLKVTLFQGNAADPDYRLIGCDAVIAIEMIEHMLPHDLDRFVQTVFGFIKPWVVVLTTPNGDFNVLFKSMEKNGLRRLDHFFEWSREQYHDWCTNIVLRYPQYSVSCKGIGPGPPDTAHLGCCSQMAIFVSKNYIKQQDLDPNSLALVASKDVPSLSLDDMTSSYECIPDNNMLCITNELNCTTLQVKKFSKTTQNMMAKNKIDSLVHTREVVDEIRHLTKMLNFDKSCKQCGGDHILHNFNWGENAPYWNEYYKVVRDYNYPFETKSDECRILDLICEEINSLVDKQWDDEFPAEINRLEIPIDHLMKAVVHITDDVDKVKELLEWNGYQIVGDLVVHSRLIVDTTSIGTHDDDWADNETVSDWDTSDVRSSSLSDGSTNVPDFYGLKLFFSLYMSPPNT</sequence>
<keyword evidence="10" id="KW-0943">RNA-mediated gene silencing</keyword>
<keyword evidence="9" id="KW-0694">RNA-binding</keyword>
<dbReference type="GO" id="GO:0034587">
    <property type="term" value="P:piRNA processing"/>
    <property type="evidence" value="ECO:0007669"/>
    <property type="project" value="TreeGrafter"/>
</dbReference>
<feature type="signal peptide" evidence="13">
    <location>
        <begin position="1"/>
        <end position="18"/>
    </location>
</feature>
<dbReference type="Proteomes" id="UP001497472">
    <property type="component" value="Unassembled WGS sequence"/>
</dbReference>
<organism evidence="14 15">
    <name type="scientific">Leptosia nina</name>
    <dbReference type="NCBI Taxonomy" id="320188"/>
    <lineage>
        <taxon>Eukaryota</taxon>
        <taxon>Metazoa</taxon>
        <taxon>Ecdysozoa</taxon>
        <taxon>Arthropoda</taxon>
        <taxon>Hexapoda</taxon>
        <taxon>Insecta</taxon>
        <taxon>Pterygota</taxon>
        <taxon>Neoptera</taxon>
        <taxon>Endopterygota</taxon>
        <taxon>Lepidoptera</taxon>
        <taxon>Glossata</taxon>
        <taxon>Ditrysia</taxon>
        <taxon>Papilionoidea</taxon>
        <taxon>Pieridae</taxon>
        <taxon>Pierinae</taxon>
        <taxon>Leptosia</taxon>
    </lineage>
</organism>
<gene>
    <name evidence="14" type="ORF">LNINA_LOCUS7600</name>
</gene>
<name>A0AAV1JGZ5_9NEOP</name>
<evidence type="ECO:0000256" key="1">
    <source>
        <dbReference type="ARBA" id="ARBA00001946"/>
    </source>
</evidence>
<dbReference type="GO" id="GO:0046872">
    <property type="term" value="F:metal ion binding"/>
    <property type="evidence" value="ECO:0007669"/>
    <property type="project" value="UniProtKB-KW"/>
</dbReference>
<keyword evidence="5" id="KW-0808">Transferase</keyword>
<dbReference type="GO" id="GO:0005737">
    <property type="term" value="C:cytoplasm"/>
    <property type="evidence" value="ECO:0007669"/>
    <property type="project" value="TreeGrafter"/>
</dbReference>
<dbReference type="PANTHER" id="PTHR21404:SF3">
    <property type="entry name" value="SMALL RNA 2'-O-METHYLTRANSFERASE"/>
    <property type="match status" value="1"/>
</dbReference>
<dbReference type="Gene3D" id="3.40.50.150">
    <property type="entry name" value="Vaccinia Virus protein VP39"/>
    <property type="match status" value="1"/>
</dbReference>
<accession>A0AAV1JGZ5</accession>
<dbReference type="InterPro" id="IPR026610">
    <property type="entry name" value="Hen1"/>
</dbReference>
<comment type="caution">
    <text evidence="14">The sequence shown here is derived from an EMBL/GenBank/DDBJ whole genome shotgun (WGS) entry which is preliminary data.</text>
</comment>
<keyword evidence="8" id="KW-0460">Magnesium</keyword>